<dbReference type="Proteomes" id="UP000680706">
    <property type="component" value="Chromosome"/>
</dbReference>
<dbReference type="EMBL" id="CP074126">
    <property type="protein sequence ID" value="QUS55957.1"/>
    <property type="molecule type" value="Genomic_DNA"/>
</dbReference>
<dbReference type="Gene3D" id="1.10.10.60">
    <property type="entry name" value="Homeodomain-like"/>
    <property type="match status" value="2"/>
</dbReference>
<dbReference type="Pfam" id="PF20901">
    <property type="entry name" value="Sf6_terminase"/>
    <property type="match status" value="2"/>
</dbReference>
<protein>
    <recommendedName>
        <fullName evidence="3">Terminase small subunit protein</fullName>
    </recommendedName>
</protein>
<gene>
    <name evidence="1" type="ORF">KGB56_00255</name>
</gene>
<name>A0ABX8ALK0_9HYPH</name>
<sequence length="273" mass="30908">MPMIEVEMQGREMSNKARQKRGFIRFSKAKARRICDLVSKGTSLKAIARLGSMPSVASIYKWRKAHPDFDIAMKEALAQSRTKSRCISKPASEHSPKGRISDYSDSIAGAICERLSAAESLRSICEDEVMPTRKTVYSWLKTHPEFQLAYETARSFAVDSLVDEMLEIADDARNDWIERITRNETTLAFNAESVQRSRLRIQTRQWIAEKHCPSRYGQKIKSEVTGKDGGVLQAEVTGLDTHGEKMSELEIARRVAFLLQKGAQAHDWLSNQK</sequence>
<evidence type="ECO:0000313" key="1">
    <source>
        <dbReference type="EMBL" id="QUS55957.1"/>
    </source>
</evidence>
<reference evidence="1 2" key="1">
    <citation type="journal article" date="2021" name="Angew. Chem. Int. Ed. Engl.">
        <title>A novel family of nonribosomal peptides modulate collective behavior in Pseudovibrio bacteria isolated from marine sponges.</title>
        <authorList>
            <person name="Ioca L.P."/>
            <person name="Dai Y."/>
            <person name="Kunakom S."/>
            <person name="Diaz-Espinosa J."/>
            <person name="Krunic A."/>
            <person name="Crnkovic C.M."/>
            <person name="Orjala J."/>
            <person name="Sanchez L.M."/>
            <person name="Ferreira A.G."/>
            <person name="Berlinck R.G.S."/>
            <person name="Eustaquio A.S."/>
        </authorList>
    </citation>
    <scope>NUCLEOTIDE SEQUENCE [LARGE SCALE GENOMIC DNA]</scope>
    <source>
        <strain evidence="1 2">Ab134</strain>
    </source>
</reference>
<dbReference type="RefSeq" id="WP_143508343.1">
    <property type="nucleotide sequence ID" value="NZ_CP074126.1"/>
</dbReference>
<dbReference type="InterPro" id="IPR048683">
    <property type="entry name" value="Sf6_terminase"/>
</dbReference>
<evidence type="ECO:0000313" key="2">
    <source>
        <dbReference type="Proteomes" id="UP000680706"/>
    </source>
</evidence>
<accession>A0ABX8ALK0</accession>
<keyword evidence="2" id="KW-1185">Reference proteome</keyword>
<proteinExistence type="predicted"/>
<organism evidence="1 2">
    <name type="scientific">Pseudovibrio brasiliensis</name>
    <dbReference type="NCBI Taxonomy" id="1898042"/>
    <lineage>
        <taxon>Bacteria</taxon>
        <taxon>Pseudomonadati</taxon>
        <taxon>Pseudomonadota</taxon>
        <taxon>Alphaproteobacteria</taxon>
        <taxon>Hyphomicrobiales</taxon>
        <taxon>Stappiaceae</taxon>
        <taxon>Pseudovibrio</taxon>
    </lineage>
</organism>
<evidence type="ECO:0008006" key="3">
    <source>
        <dbReference type="Google" id="ProtNLM"/>
    </source>
</evidence>